<name>A0A1I2LT60_9GAMM</name>
<proteinExistence type="predicted"/>
<sequence length="31" mass="3434">MGIIIFLAIGALAGWLVGGYVYERPRLWAAR</sequence>
<dbReference type="EMBL" id="FOOU01000001">
    <property type="protein sequence ID" value="SFF82474.1"/>
    <property type="molecule type" value="Genomic_DNA"/>
</dbReference>
<evidence type="ECO:0000313" key="1">
    <source>
        <dbReference type="EMBL" id="SFF82474.1"/>
    </source>
</evidence>
<evidence type="ECO:0000313" key="2">
    <source>
        <dbReference type="Proteomes" id="UP000198623"/>
    </source>
</evidence>
<organism evidence="1 2">
    <name type="scientific">Neptunomonas qingdaonensis</name>
    <dbReference type="NCBI Taxonomy" id="1045558"/>
    <lineage>
        <taxon>Bacteria</taxon>
        <taxon>Pseudomonadati</taxon>
        <taxon>Pseudomonadota</taxon>
        <taxon>Gammaproteobacteria</taxon>
        <taxon>Oceanospirillales</taxon>
        <taxon>Oceanospirillaceae</taxon>
        <taxon>Neptunomonas</taxon>
    </lineage>
</organism>
<dbReference type="Proteomes" id="UP000198623">
    <property type="component" value="Unassembled WGS sequence"/>
</dbReference>
<keyword evidence="2" id="KW-1185">Reference proteome</keyword>
<reference evidence="2" key="1">
    <citation type="submission" date="2016-10" db="EMBL/GenBank/DDBJ databases">
        <authorList>
            <person name="Varghese N."/>
            <person name="Submissions S."/>
        </authorList>
    </citation>
    <scope>NUCLEOTIDE SEQUENCE [LARGE SCALE GENOMIC DNA]</scope>
    <source>
        <strain evidence="2">CGMCC 1.10971</strain>
    </source>
</reference>
<gene>
    <name evidence="1" type="ORF">SAMN05216175_101240</name>
</gene>
<dbReference type="AlphaFoldDB" id="A0A1I2LT60"/>
<protein>
    <submittedName>
        <fullName evidence="1">Uncharacterized protein</fullName>
    </submittedName>
</protein>
<accession>A0A1I2LT60</accession>